<dbReference type="GO" id="GO:0005737">
    <property type="term" value="C:cytoplasm"/>
    <property type="evidence" value="ECO:0007669"/>
    <property type="project" value="TreeGrafter"/>
</dbReference>
<organism evidence="1">
    <name type="scientific">hydrothermal vent metagenome</name>
    <dbReference type="NCBI Taxonomy" id="652676"/>
    <lineage>
        <taxon>unclassified sequences</taxon>
        <taxon>metagenomes</taxon>
        <taxon>ecological metagenomes</taxon>
    </lineage>
</organism>
<dbReference type="AlphaFoldDB" id="A0A3B0SJ90"/>
<sequence length="335" mass="37577">FTEVLSNAEVYKDTILPRVGWPVIPVLITPDDETVQDTTEMIDHIEANEPGPSVYPDGPLQKLAALILELFGDEWLLIAAMHYRWAYNEDFAYQEFGNTGFPELSKEQRFSQGKKRAERFKSSLPFLGITAKTMPAIEATYEALLRAFDSHLATHDFLLGSRPSIGDFGFLGPLYAHNYRDPASGAIMENIAPRVANWCRRAHAPQHCLSGDFLADDQVPDTLLPILRMFASEQLPILLDSLTDLQKWTKENPEAKELPRATGFHKYKIGGVEEDRAVFPYPLWMLQRVLDHLASLSGNDKAAAQKLLGDIGAEALIGMQVTPRLKRENFKLVLA</sequence>
<dbReference type="EMBL" id="UOEE01000341">
    <property type="protein sequence ID" value="VAW02462.1"/>
    <property type="molecule type" value="Genomic_DNA"/>
</dbReference>
<accession>A0A3B0SJ90</accession>
<dbReference type="Pfam" id="PF13410">
    <property type="entry name" value="GST_C_2"/>
    <property type="match status" value="1"/>
</dbReference>
<protein>
    <submittedName>
        <fullName evidence="1">Glutathione S-transferase</fullName>
    </submittedName>
</protein>
<reference evidence="1" key="1">
    <citation type="submission" date="2018-06" db="EMBL/GenBank/DDBJ databases">
        <authorList>
            <person name="Zhirakovskaya E."/>
        </authorList>
    </citation>
    <scope>NUCLEOTIDE SEQUENCE</scope>
</reference>
<dbReference type="InterPro" id="IPR036282">
    <property type="entry name" value="Glutathione-S-Trfase_C_sf"/>
</dbReference>
<dbReference type="SUPFAM" id="SSF47616">
    <property type="entry name" value="GST C-terminal domain-like"/>
    <property type="match status" value="1"/>
</dbReference>
<dbReference type="PANTHER" id="PTHR12289:SF67">
    <property type="match status" value="1"/>
</dbReference>
<evidence type="ECO:0000313" key="1">
    <source>
        <dbReference type="EMBL" id="VAW02462.1"/>
    </source>
</evidence>
<dbReference type="PANTHER" id="PTHR12289">
    <property type="entry name" value="METAXIN RELATED"/>
    <property type="match status" value="1"/>
</dbReference>
<dbReference type="InterPro" id="IPR050931">
    <property type="entry name" value="Mito_Protein_Transport_Metaxin"/>
</dbReference>
<name>A0A3B0SJ90_9ZZZZ</name>
<dbReference type="Gene3D" id="3.40.30.10">
    <property type="entry name" value="Glutaredoxin"/>
    <property type="match status" value="1"/>
</dbReference>
<keyword evidence="1" id="KW-0808">Transferase</keyword>
<proteinExistence type="predicted"/>
<gene>
    <name evidence="1" type="ORF">MNBD_ALPHA06-1284</name>
</gene>
<feature type="non-terminal residue" evidence="1">
    <location>
        <position position="1"/>
    </location>
</feature>
<dbReference type="GO" id="GO:0016740">
    <property type="term" value="F:transferase activity"/>
    <property type="evidence" value="ECO:0007669"/>
    <property type="project" value="UniProtKB-KW"/>
</dbReference>
<dbReference type="Gene3D" id="1.20.1050.10">
    <property type="match status" value="2"/>
</dbReference>